<dbReference type="InterPro" id="IPR011764">
    <property type="entry name" value="Biotin_carboxylation_dom"/>
</dbReference>
<evidence type="ECO:0000256" key="6">
    <source>
        <dbReference type="ARBA" id="ARBA00022598"/>
    </source>
</evidence>
<evidence type="ECO:0000256" key="7">
    <source>
        <dbReference type="ARBA" id="ARBA00022741"/>
    </source>
</evidence>
<dbReference type="InterPro" id="IPR005479">
    <property type="entry name" value="CPAse_ATP-bd"/>
</dbReference>
<keyword evidence="8 13" id="KW-0067">ATP-binding</keyword>
<dbReference type="Gene3D" id="3.30.470.20">
    <property type="entry name" value="ATP-grasp fold, B domain"/>
    <property type="match status" value="1"/>
</dbReference>
<sequence length="677" mass="73997">MTAMTTNNNQPIKKLLIANRGEIACRVIRTARTLGIETALISSEPDATSLAAEMADKVFVIGPAAAADSYLRQDKVIEVARQWQADAVHPGYGFLSENADFANALEAAGIRFIGPPSSAMSAMASKSEAKRLMEQAGVPLLKGYHGTDQADSTLSEAADAIGYPVMLKAAAGGGGKGMRIVSSPSDFQSTLDSARREAEKAFGDTTMLVEKYLAAPRHIEVQIFFDQHGQGVYLFDRDCSIQRRHQKVVEEAPAPGLPDRLRNTMGEAALAAGRSIGYVGAGTVEFLLDTAGDGDQFYFMEMNTRLQVEHPVTEMVTGQDLVEWQIRVTEGQPLPCSQEQLQLRGHSLEVRLYAEEPAREFLPATGTLSHLHWPAEQNWLRVETGVRAGDEVTPWYDPMIAKLVVHGDDREQACQRMLEVLQHTRITGLSTNRDFLIKVLEQPAFQQQAPDTCFIPRFQTTLLDNSKAKHLALIAATLAPQSHSRHAGLSEAYNGWRLHQQKQWYGHWQYQGETFTVLVESGANGCSARINGQQVPVTTLETIDDTIVVNGVVHDIYQEASYGSHDRRLTVVSPALTLPLHKPDHSVAEHDEQDLTAPMNGRVVAVMVEAGQTVNEGDTLLVLEAMKMEQTIRAPHAGVIADIHHTADSLVEEGALLVSFVDTSLAEASLDNTAEDG</sequence>
<dbReference type="InterPro" id="IPR011761">
    <property type="entry name" value="ATP-grasp"/>
</dbReference>
<dbReference type="SUPFAM" id="SSF52440">
    <property type="entry name" value="PreATP-grasp domain"/>
    <property type="match status" value="1"/>
</dbReference>
<comment type="subunit">
    <text evidence="4">Acetyl-CoA carboxylase is a heterohexamer of biotin carboxyl carrier protein, biotin carboxylase and the two subunits of carboxyl transferase in a 2:2 complex.</text>
</comment>
<keyword evidence="9" id="KW-0809">Transit peptide</keyword>
<dbReference type="GO" id="GO:0005524">
    <property type="term" value="F:ATP binding"/>
    <property type="evidence" value="ECO:0007669"/>
    <property type="project" value="UniProtKB-UniRule"/>
</dbReference>
<dbReference type="InterPro" id="IPR005481">
    <property type="entry name" value="BC-like_N"/>
</dbReference>
<name>A0A1X7AKH1_9GAMM</name>
<evidence type="ECO:0000256" key="4">
    <source>
        <dbReference type="ARBA" id="ARBA00011750"/>
    </source>
</evidence>
<dbReference type="InterPro" id="IPR000089">
    <property type="entry name" value="Biotin_lipoyl"/>
</dbReference>
<evidence type="ECO:0000313" key="18">
    <source>
        <dbReference type="Proteomes" id="UP000196573"/>
    </source>
</evidence>
<feature type="domain" description="Lipoyl-binding" evidence="14">
    <location>
        <begin position="586"/>
        <end position="661"/>
    </location>
</feature>
<dbReference type="InterPro" id="IPR050856">
    <property type="entry name" value="Biotin_carboxylase_complex"/>
</dbReference>
<dbReference type="AlphaFoldDB" id="A0A1X7AKH1"/>
<dbReference type="GO" id="GO:0004075">
    <property type="term" value="F:biotin carboxylase activity"/>
    <property type="evidence" value="ECO:0007669"/>
    <property type="project" value="UniProtKB-EC"/>
</dbReference>
<dbReference type="Pfam" id="PF00289">
    <property type="entry name" value="Biotin_carb_N"/>
    <property type="match status" value="1"/>
</dbReference>
<keyword evidence="6" id="KW-0436">Ligase</keyword>
<dbReference type="PROSITE" id="PS00866">
    <property type="entry name" value="CPSASE_1"/>
    <property type="match status" value="1"/>
</dbReference>
<dbReference type="SUPFAM" id="SSF51230">
    <property type="entry name" value="Single hybrid motif"/>
    <property type="match status" value="1"/>
</dbReference>
<comment type="catalytic activity">
    <reaction evidence="12">
        <text>N(6)-biotinyl-L-lysyl-[protein] + hydrogencarbonate + ATP = N(6)-carboxybiotinyl-L-lysyl-[protein] + ADP + phosphate + H(+)</text>
        <dbReference type="Rhea" id="RHEA:13501"/>
        <dbReference type="Rhea" id="RHEA-COMP:10505"/>
        <dbReference type="Rhea" id="RHEA-COMP:10506"/>
        <dbReference type="ChEBI" id="CHEBI:15378"/>
        <dbReference type="ChEBI" id="CHEBI:17544"/>
        <dbReference type="ChEBI" id="CHEBI:30616"/>
        <dbReference type="ChEBI" id="CHEBI:43474"/>
        <dbReference type="ChEBI" id="CHEBI:83144"/>
        <dbReference type="ChEBI" id="CHEBI:83145"/>
        <dbReference type="ChEBI" id="CHEBI:456216"/>
        <dbReference type="EC" id="6.3.4.14"/>
    </reaction>
</comment>
<keyword evidence="7 13" id="KW-0547">Nucleotide-binding</keyword>
<dbReference type="FunFam" id="2.40.50.100:FF:000003">
    <property type="entry name" value="Acetyl-CoA carboxylase biotin carboxyl carrier protein"/>
    <property type="match status" value="1"/>
</dbReference>
<dbReference type="PROSITE" id="PS50968">
    <property type="entry name" value="BIOTINYL_LIPOYL"/>
    <property type="match status" value="1"/>
</dbReference>
<proteinExistence type="predicted"/>
<evidence type="ECO:0000259" key="16">
    <source>
        <dbReference type="PROSITE" id="PS50979"/>
    </source>
</evidence>
<dbReference type="InterPro" id="IPR011053">
    <property type="entry name" value="Single_hybrid_motif"/>
</dbReference>
<dbReference type="PANTHER" id="PTHR18866">
    <property type="entry name" value="CARBOXYLASE:PYRUVATE/ACETYL-COA/PROPIONYL-COA CARBOXYLASE"/>
    <property type="match status" value="1"/>
</dbReference>
<evidence type="ECO:0000259" key="14">
    <source>
        <dbReference type="PROSITE" id="PS50968"/>
    </source>
</evidence>
<feature type="domain" description="ATP-grasp" evidence="15">
    <location>
        <begin position="130"/>
        <end position="330"/>
    </location>
</feature>
<dbReference type="CDD" id="cd06850">
    <property type="entry name" value="biotinyl_domain"/>
    <property type="match status" value="1"/>
</dbReference>
<evidence type="ECO:0000256" key="5">
    <source>
        <dbReference type="ARBA" id="ARBA00017242"/>
    </source>
</evidence>
<comment type="cofactor">
    <cofactor evidence="1">
        <name>biotin</name>
        <dbReference type="ChEBI" id="CHEBI:57586"/>
    </cofactor>
</comment>
<dbReference type="InterPro" id="IPR005482">
    <property type="entry name" value="Biotin_COase_C"/>
</dbReference>
<evidence type="ECO:0000256" key="13">
    <source>
        <dbReference type="PROSITE-ProRule" id="PRU00409"/>
    </source>
</evidence>
<dbReference type="SUPFAM" id="SSF56059">
    <property type="entry name" value="Glutathione synthetase ATP-binding domain-like"/>
    <property type="match status" value="1"/>
</dbReference>
<evidence type="ECO:0000259" key="15">
    <source>
        <dbReference type="PROSITE" id="PS50975"/>
    </source>
</evidence>
<dbReference type="PROSITE" id="PS50979">
    <property type="entry name" value="BC"/>
    <property type="match status" value="1"/>
</dbReference>
<dbReference type="PROSITE" id="PS50975">
    <property type="entry name" value="ATP_GRASP"/>
    <property type="match status" value="1"/>
</dbReference>
<evidence type="ECO:0000256" key="12">
    <source>
        <dbReference type="ARBA" id="ARBA00048600"/>
    </source>
</evidence>
<dbReference type="FunFam" id="3.40.50.20:FF:000010">
    <property type="entry name" value="Propionyl-CoA carboxylase subunit alpha"/>
    <property type="match status" value="1"/>
</dbReference>
<feature type="domain" description="Biotin carboxylation" evidence="16">
    <location>
        <begin position="11"/>
        <end position="460"/>
    </location>
</feature>
<dbReference type="RefSeq" id="WP_242667306.1">
    <property type="nucleotide sequence ID" value="NZ_CBCSCN010000003.1"/>
</dbReference>
<dbReference type="InterPro" id="IPR001882">
    <property type="entry name" value="Biotin_BS"/>
</dbReference>
<evidence type="ECO:0000256" key="10">
    <source>
        <dbReference type="ARBA" id="ARBA00023267"/>
    </source>
</evidence>
<dbReference type="Pfam" id="PF02785">
    <property type="entry name" value="Biotin_carb_C"/>
    <property type="match status" value="1"/>
</dbReference>
<dbReference type="InterPro" id="IPR011054">
    <property type="entry name" value="Rudment_hybrid_motif"/>
</dbReference>
<dbReference type="Proteomes" id="UP000196573">
    <property type="component" value="Unassembled WGS sequence"/>
</dbReference>
<dbReference type="Pfam" id="PF00364">
    <property type="entry name" value="Biotin_lipoyl"/>
    <property type="match status" value="1"/>
</dbReference>
<dbReference type="PROSITE" id="PS00188">
    <property type="entry name" value="BIOTIN"/>
    <property type="match status" value="1"/>
</dbReference>
<protein>
    <recommendedName>
        <fullName evidence="5">Biotin carboxylase</fullName>
    </recommendedName>
    <alternativeName>
        <fullName evidence="11">Acetyl-coenzyme A carboxylase biotin carboxylase subunit A</fullName>
    </alternativeName>
</protein>
<dbReference type="SUPFAM" id="SSF51246">
    <property type="entry name" value="Rudiment single hybrid motif"/>
    <property type="match status" value="1"/>
</dbReference>
<dbReference type="FunFam" id="3.30.1490.20:FF:000003">
    <property type="entry name" value="acetyl-CoA carboxylase isoform X1"/>
    <property type="match status" value="1"/>
</dbReference>
<dbReference type="FunFam" id="3.30.470.20:FF:000028">
    <property type="entry name" value="Methylcrotonoyl-CoA carboxylase subunit alpha, mitochondrial"/>
    <property type="match status" value="1"/>
</dbReference>
<dbReference type="PANTHER" id="PTHR18866:SF33">
    <property type="entry name" value="METHYLCROTONOYL-COA CARBOXYLASE SUBUNIT ALPHA, MITOCHONDRIAL-RELATED"/>
    <property type="match status" value="1"/>
</dbReference>
<gene>
    <name evidence="17" type="primary">accA1_2</name>
    <name evidence="17" type="ORF">EHSB41UT_02587</name>
</gene>
<evidence type="ECO:0000313" key="17">
    <source>
        <dbReference type="EMBL" id="SMA47887.1"/>
    </source>
</evidence>
<comment type="pathway">
    <text evidence="3">Lipid metabolism; malonyl-CoA biosynthesis; malonyl-CoA from acetyl-CoA: step 1/1.</text>
</comment>
<comment type="function">
    <text evidence="2">This protein is a component of the acetyl coenzyme A carboxylase complex; first, biotin carboxylase catalyzes the carboxylation of the carrier protein and then the transcarboxylase transfers the carboxyl group to form malonyl-CoA.</text>
</comment>
<reference evidence="17 18" key="1">
    <citation type="submission" date="2017-03" db="EMBL/GenBank/DDBJ databases">
        <authorList>
            <person name="Afonso C.L."/>
            <person name="Miller P.J."/>
            <person name="Scott M.A."/>
            <person name="Spackman E."/>
            <person name="Goraichik I."/>
            <person name="Dimitrov K.M."/>
            <person name="Suarez D.L."/>
            <person name="Swayne D.E."/>
        </authorList>
    </citation>
    <scope>NUCLEOTIDE SEQUENCE [LARGE SCALE GENOMIC DNA]</scope>
    <source>
        <strain evidence="17">SB41UT1</strain>
    </source>
</reference>
<dbReference type="Gene3D" id="2.40.50.100">
    <property type="match status" value="1"/>
</dbReference>
<accession>A0A1X7AKH1</accession>
<dbReference type="SMART" id="SM00878">
    <property type="entry name" value="Biotin_carb_C"/>
    <property type="match status" value="1"/>
</dbReference>
<dbReference type="PROSITE" id="PS00867">
    <property type="entry name" value="CPSASE_2"/>
    <property type="match status" value="1"/>
</dbReference>
<keyword evidence="18" id="KW-1185">Reference proteome</keyword>
<evidence type="ECO:0000256" key="11">
    <source>
        <dbReference type="ARBA" id="ARBA00033786"/>
    </source>
</evidence>
<evidence type="ECO:0000256" key="3">
    <source>
        <dbReference type="ARBA" id="ARBA00004956"/>
    </source>
</evidence>
<organism evidence="17 18">
    <name type="scientific">Parendozoicomonas haliclonae</name>
    <dbReference type="NCBI Taxonomy" id="1960125"/>
    <lineage>
        <taxon>Bacteria</taxon>
        <taxon>Pseudomonadati</taxon>
        <taxon>Pseudomonadota</taxon>
        <taxon>Gammaproteobacteria</taxon>
        <taxon>Oceanospirillales</taxon>
        <taxon>Endozoicomonadaceae</taxon>
        <taxon>Parendozoicomonas</taxon>
    </lineage>
</organism>
<keyword evidence="10" id="KW-0092">Biotin</keyword>
<dbReference type="InterPro" id="IPR016185">
    <property type="entry name" value="PreATP-grasp_dom_sf"/>
</dbReference>
<evidence type="ECO:0000256" key="2">
    <source>
        <dbReference type="ARBA" id="ARBA00003761"/>
    </source>
</evidence>
<evidence type="ECO:0000256" key="1">
    <source>
        <dbReference type="ARBA" id="ARBA00001953"/>
    </source>
</evidence>
<dbReference type="EMBL" id="FWPT01000005">
    <property type="protein sequence ID" value="SMA47887.1"/>
    <property type="molecule type" value="Genomic_DNA"/>
</dbReference>
<dbReference type="Pfam" id="PF02786">
    <property type="entry name" value="CPSase_L_D2"/>
    <property type="match status" value="1"/>
</dbReference>
<evidence type="ECO:0000256" key="8">
    <source>
        <dbReference type="ARBA" id="ARBA00022840"/>
    </source>
</evidence>
<dbReference type="GO" id="GO:0046872">
    <property type="term" value="F:metal ion binding"/>
    <property type="evidence" value="ECO:0007669"/>
    <property type="project" value="InterPro"/>
</dbReference>
<evidence type="ECO:0000256" key="9">
    <source>
        <dbReference type="ARBA" id="ARBA00022946"/>
    </source>
</evidence>